<reference evidence="2 3" key="1">
    <citation type="submission" date="2020-08" db="EMBL/GenBank/DDBJ databases">
        <title>Stenotrophomonas tumulicola JCM 30961.</title>
        <authorList>
            <person name="Deng Y."/>
        </authorList>
    </citation>
    <scope>NUCLEOTIDE SEQUENCE [LARGE SCALE GENOMIC DNA]</scope>
    <source>
        <strain evidence="2 3">JCM 30961</strain>
    </source>
</reference>
<gene>
    <name evidence="2" type="ORF">H4O11_14185</name>
</gene>
<keyword evidence="3" id="KW-1185">Reference proteome</keyword>
<sequence>MPALKTLLLSLLALAGALLSLALVTTVASWLPPLLGLHGNGAVQLGFDLAFTVLGGIAAIGFAAYYAPCWPRSHAATVWLLITAASLWAAWDMGNDFPRWFVLLLIISLPLQLGIGLWIGARRPRTATSP</sequence>
<dbReference type="Proteomes" id="UP000547058">
    <property type="component" value="Unassembled WGS sequence"/>
</dbReference>
<evidence type="ECO:0000313" key="3">
    <source>
        <dbReference type="Proteomes" id="UP000547058"/>
    </source>
</evidence>
<feature type="transmembrane region" description="Helical" evidence="1">
    <location>
        <begin position="97"/>
        <end position="121"/>
    </location>
</feature>
<dbReference type="RefSeq" id="WP_182340207.1">
    <property type="nucleotide sequence ID" value="NZ_JACGXS010000008.1"/>
</dbReference>
<keyword evidence="1" id="KW-0812">Transmembrane</keyword>
<feature type="transmembrane region" description="Helical" evidence="1">
    <location>
        <begin position="74"/>
        <end position="91"/>
    </location>
</feature>
<accession>A0A7W3FNT8</accession>
<evidence type="ECO:0008006" key="4">
    <source>
        <dbReference type="Google" id="ProtNLM"/>
    </source>
</evidence>
<dbReference type="AlphaFoldDB" id="A0A7W3FNT8"/>
<proteinExistence type="predicted"/>
<comment type="caution">
    <text evidence="2">The sequence shown here is derived from an EMBL/GenBank/DDBJ whole genome shotgun (WGS) entry which is preliminary data.</text>
</comment>
<evidence type="ECO:0000313" key="2">
    <source>
        <dbReference type="EMBL" id="MBA8682945.1"/>
    </source>
</evidence>
<keyword evidence="1" id="KW-1133">Transmembrane helix</keyword>
<organism evidence="2 3">
    <name type="scientific">Stenotrophomonas tumulicola</name>
    <dbReference type="NCBI Taxonomy" id="1685415"/>
    <lineage>
        <taxon>Bacteria</taxon>
        <taxon>Pseudomonadati</taxon>
        <taxon>Pseudomonadota</taxon>
        <taxon>Gammaproteobacteria</taxon>
        <taxon>Lysobacterales</taxon>
        <taxon>Lysobacteraceae</taxon>
        <taxon>Stenotrophomonas</taxon>
    </lineage>
</organism>
<keyword evidence="1" id="KW-0472">Membrane</keyword>
<protein>
    <recommendedName>
        <fullName evidence="4">Transmembrane protein</fullName>
    </recommendedName>
</protein>
<evidence type="ECO:0000256" key="1">
    <source>
        <dbReference type="SAM" id="Phobius"/>
    </source>
</evidence>
<dbReference type="EMBL" id="JACGXS010000008">
    <property type="protein sequence ID" value="MBA8682945.1"/>
    <property type="molecule type" value="Genomic_DNA"/>
</dbReference>
<name>A0A7W3FNT8_9GAMM</name>
<feature type="transmembrane region" description="Helical" evidence="1">
    <location>
        <begin position="45"/>
        <end position="67"/>
    </location>
</feature>